<evidence type="ECO:0000256" key="4">
    <source>
        <dbReference type="ARBA" id="ARBA00023163"/>
    </source>
</evidence>
<feature type="compositionally biased region" description="Basic residues" evidence="6">
    <location>
        <begin position="172"/>
        <end position="184"/>
    </location>
</feature>
<dbReference type="Gene3D" id="1.10.10.60">
    <property type="entry name" value="Homeodomain-like"/>
    <property type="match status" value="1"/>
</dbReference>
<protein>
    <recommendedName>
        <fullName evidence="7">HTH myb-type domain-containing protein</fullName>
    </recommendedName>
</protein>
<keyword evidence="4" id="KW-0804">Transcription</keyword>
<keyword evidence="5" id="KW-0539">Nucleus</keyword>
<dbReference type="PROSITE" id="PS51294">
    <property type="entry name" value="HTH_MYB"/>
    <property type="match status" value="1"/>
</dbReference>
<dbReference type="AlphaFoldDB" id="A0AAD8QVZ7"/>
<evidence type="ECO:0000313" key="9">
    <source>
        <dbReference type="Proteomes" id="UP001231189"/>
    </source>
</evidence>
<comment type="caution">
    <text evidence="8">The sequence shown here is derived from an EMBL/GenBank/DDBJ whole genome shotgun (WGS) entry which is preliminary data.</text>
</comment>
<reference evidence="8" key="1">
    <citation type="submission" date="2023-07" db="EMBL/GenBank/DDBJ databases">
        <title>A chromosome-level genome assembly of Lolium multiflorum.</title>
        <authorList>
            <person name="Chen Y."/>
            <person name="Copetti D."/>
            <person name="Kolliker R."/>
            <person name="Studer B."/>
        </authorList>
    </citation>
    <scope>NUCLEOTIDE SEQUENCE</scope>
    <source>
        <strain evidence="8">02402/16</strain>
        <tissue evidence="8">Leaf</tissue>
    </source>
</reference>
<accession>A0AAD8QVZ7</accession>
<dbReference type="GO" id="GO:0000976">
    <property type="term" value="F:transcription cis-regulatory region binding"/>
    <property type="evidence" value="ECO:0007669"/>
    <property type="project" value="TreeGrafter"/>
</dbReference>
<evidence type="ECO:0000313" key="8">
    <source>
        <dbReference type="EMBL" id="KAK1610043.1"/>
    </source>
</evidence>
<keyword evidence="3" id="KW-0238">DNA-binding</keyword>
<comment type="subcellular location">
    <subcellularLocation>
        <location evidence="1">Nucleus</location>
    </subcellularLocation>
</comment>
<proteinExistence type="predicted"/>
<gene>
    <name evidence="8" type="ORF">QYE76_033716</name>
</gene>
<dbReference type="PANTHER" id="PTHR31312:SF3">
    <property type="entry name" value="TRANSCRIPTION FACTOR GLK1-RELATED"/>
    <property type="match status" value="1"/>
</dbReference>
<dbReference type="InterPro" id="IPR017930">
    <property type="entry name" value="Myb_dom"/>
</dbReference>
<evidence type="ECO:0000259" key="7">
    <source>
        <dbReference type="PROSITE" id="PS51294"/>
    </source>
</evidence>
<dbReference type="InterPro" id="IPR009057">
    <property type="entry name" value="Homeodomain-like_sf"/>
</dbReference>
<sequence length="463" mass="49633">MLAVSAARCAVDDAVVDQRCAVEEAAVSGVETVGASTDLDMDFDFTVDDIDFGDFFLRLEDGDALPDLEVDPAEIFAEFEAVAAGGGVVEELRDQQVPCAELLAAVEDVGSASPTGGAENVVFAEAGDEKGECNNQTDEDGNMGGDRPVVPDAKSPSSSTTSSSTEAESRHRSSGKSSHGKKKAKVDWTPDLHRRFVQAVEQLGIDKAVPSRILEIMGINSLTRHNIASHLQKYRSHRKHMVAREAEAASWTQRRQMYAAGGPPAAVKRPDPNMWTVPSVGYSPSPAPPPPPPHAMQHFVRPLHVWGHPSMDSPRMPMWPRHPIAPRPPMPSWAPPPPPSDPAFWHHPYMRPAYMPTHGTPCMAMPMAPAPKFPAPAVVPVAMPCPPPVYTPPSRPAPASKSQQDSQLQLQAQPSNESIDAAIGDVLSKPWLPLPLGLKPPSLGSVMGELERQGVANVPQACG</sequence>
<dbReference type="NCBIfam" id="TIGR01557">
    <property type="entry name" value="myb_SHAQKYF"/>
    <property type="match status" value="1"/>
</dbReference>
<feature type="region of interest" description="Disordered" evidence="6">
    <location>
        <begin position="126"/>
        <end position="186"/>
    </location>
</feature>
<feature type="domain" description="HTH myb-type" evidence="7">
    <location>
        <begin position="180"/>
        <end position="239"/>
    </location>
</feature>
<organism evidence="8 9">
    <name type="scientific">Lolium multiflorum</name>
    <name type="common">Italian ryegrass</name>
    <name type="synonym">Lolium perenne subsp. multiflorum</name>
    <dbReference type="NCBI Taxonomy" id="4521"/>
    <lineage>
        <taxon>Eukaryota</taxon>
        <taxon>Viridiplantae</taxon>
        <taxon>Streptophyta</taxon>
        <taxon>Embryophyta</taxon>
        <taxon>Tracheophyta</taxon>
        <taxon>Spermatophyta</taxon>
        <taxon>Magnoliopsida</taxon>
        <taxon>Liliopsida</taxon>
        <taxon>Poales</taxon>
        <taxon>Poaceae</taxon>
        <taxon>BOP clade</taxon>
        <taxon>Pooideae</taxon>
        <taxon>Poodae</taxon>
        <taxon>Poeae</taxon>
        <taxon>Poeae Chloroplast Group 2 (Poeae type)</taxon>
        <taxon>Loliodinae</taxon>
        <taxon>Loliinae</taxon>
        <taxon>Lolium</taxon>
    </lineage>
</organism>
<dbReference type="PANTHER" id="PTHR31312">
    <property type="entry name" value="TRANSCRIPTION ACTIVATOR GLK1"/>
    <property type="match status" value="1"/>
</dbReference>
<dbReference type="GO" id="GO:0005634">
    <property type="term" value="C:nucleus"/>
    <property type="evidence" value="ECO:0007669"/>
    <property type="project" value="UniProtKB-SubCell"/>
</dbReference>
<dbReference type="InterPro" id="IPR006447">
    <property type="entry name" value="Myb_dom_plants"/>
</dbReference>
<evidence type="ECO:0000256" key="2">
    <source>
        <dbReference type="ARBA" id="ARBA00023015"/>
    </source>
</evidence>
<feature type="compositionally biased region" description="Low complexity" evidence="6">
    <location>
        <begin position="155"/>
        <end position="166"/>
    </location>
</feature>
<dbReference type="Proteomes" id="UP001231189">
    <property type="component" value="Unassembled WGS sequence"/>
</dbReference>
<evidence type="ECO:0000256" key="6">
    <source>
        <dbReference type="SAM" id="MobiDB-lite"/>
    </source>
</evidence>
<feature type="region of interest" description="Disordered" evidence="6">
    <location>
        <begin position="390"/>
        <end position="415"/>
    </location>
</feature>
<feature type="compositionally biased region" description="Low complexity" evidence="6">
    <location>
        <begin position="397"/>
        <end position="415"/>
    </location>
</feature>
<dbReference type="InterPro" id="IPR044825">
    <property type="entry name" value="GLK1/2-like"/>
</dbReference>
<dbReference type="GO" id="GO:0045893">
    <property type="term" value="P:positive regulation of DNA-templated transcription"/>
    <property type="evidence" value="ECO:0007669"/>
    <property type="project" value="InterPro"/>
</dbReference>
<dbReference type="Pfam" id="PF00249">
    <property type="entry name" value="Myb_DNA-binding"/>
    <property type="match status" value="1"/>
</dbReference>
<evidence type="ECO:0000256" key="5">
    <source>
        <dbReference type="ARBA" id="ARBA00023242"/>
    </source>
</evidence>
<dbReference type="InterPro" id="IPR001005">
    <property type="entry name" value="SANT/Myb"/>
</dbReference>
<dbReference type="GO" id="GO:0003700">
    <property type="term" value="F:DNA-binding transcription factor activity"/>
    <property type="evidence" value="ECO:0007669"/>
    <property type="project" value="InterPro"/>
</dbReference>
<dbReference type="EMBL" id="JAUUTY010000007">
    <property type="protein sequence ID" value="KAK1610043.1"/>
    <property type="molecule type" value="Genomic_DNA"/>
</dbReference>
<evidence type="ECO:0000256" key="3">
    <source>
        <dbReference type="ARBA" id="ARBA00023125"/>
    </source>
</evidence>
<keyword evidence="2" id="KW-0805">Transcription regulation</keyword>
<dbReference type="SUPFAM" id="SSF46689">
    <property type="entry name" value="Homeodomain-like"/>
    <property type="match status" value="1"/>
</dbReference>
<evidence type="ECO:0000256" key="1">
    <source>
        <dbReference type="ARBA" id="ARBA00004123"/>
    </source>
</evidence>
<keyword evidence="9" id="KW-1185">Reference proteome</keyword>
<dbReference type="FunFam" id="1.10.10.60:FF:000007">
    <property type="entry name" value="Two-component response regulator"/>
    <property type="match status" value="1"/>
</dbReference>
<name>A0AAD8QVZ7_LOLMU</name>